<protein>
    <submittedName>
        <fullName evidence="1">Uncharacterized protein</fullName>
    </submittedName>
</protein>
<sequence length="137" mass="16562">MKLYSQEPFPKQFSMLLCNEYNINRKAIKHLETFPRQILTREEEIEKCTNFFINYYLENGRFESINFWHTQLNQFFYIAKERVRHTINLICPLVKGVEDDDDMNGDRDLNTLKDSMSHNENVIGRRNRHVPERYQAV</sequence>
<dbReference type="EMBL" id="CAJOBC010008367">
    <property type="protein sequence ID" value="CAF3959738.1"/>
    <property type="molecule type" value="Genomic_DNA"/>
</dbReference>
<dbReference type="Proteomes" id="UP000663829">
    <property type="component" value="Unassembled WGS sequence"/>
</dbReference>
<accession>A0A814W1E7</accession>
<gene>
    <name evidence="1" type="ORF">GPM918_LOCUS23425</name>
    <name evidence="2" type="ORF">SRO942_LOCUS23427</name>
</gene>
<comment type="caution">
    <text evidence="1">The sequence shown here is derived from an EMBL/GenBank/DDBJ whole genome shotgun (WGS) entry which is preliminary data.</text>
</comment>
<dbReference type="EMBL" id="CAJNOQ010008364">
    <property type="protein sequence ID" value="CAF1195245.1"/>
    <property type="molecule type" value="Genomic_DNA"/>
</dbReference>
<dbReference type="AlphaFoldDB" id="A0A814W1E7"/>
<evidence type="ECO:0000313" key="1">
    <source>
        <dbReference type="EMBL" id="CAF1195245.1"/>
    </source>
</evidence>
<keyword evidence="3" id="KW-1185">Reference proteome</keyword>
<proteinExistence type="predicted"/>
<organism evidence="1 3">
    <name type="scientific">Didymodactylos carnosus</name>
    <dbReference type="NCBI Taxonomy" id="1234261"/>
    <lineage>
        <taxon>Eukaryota</taxon>
        <taxon>Metazoa</taxon>
        <taxon>Spiralia</taxon>
        <taxon>Gnathifera</taxon>
        <taxon>Rotifera</taxon>
        <taxon>Eurotatoria</taxon>
        <taxon>Bdelloidea</taxon>
        <taxon>Philodinida</taxon>
        <taxon>Philodinidae</taxon>
        <taxon>Didymodactylos</taxon>
    </lineage>
</organism>
<evidence type="ECO:0000313" key="2">
    <source>
        <dbReference type="EMBL" id="CAF3959738.1"/>
    </source>
</evidence>
<reference evidence="1" key="1">
    <citation type="submission" date="2021-02" db="EMBL/GenBank/DDBJ databases">
        <authorList>
            <person name="Nowell W R."/>
        </authorList>
    </citation>
    <scope>NUCLEOTIDE SEQUENCE</scope>
</reference>
<evidence type="ECO:0000313" key="3">
    <source>
        <dbReference type="Proteomes" id="UP000663829"/>
    </source>
</evidence>
<dbReference type="Proteomes" id="UP000681722">
    <property type="component" value="Unassembled WGS sequence"/>
</dbReference>
<name>A0A814W1E7_9BILA</name>